<evidence type="ECO:0000313" key="1">
    <source>
        <dbReference type="EMBL" id="DAE14091.1"/>
    </source>
</evidence>
<dbReference type="EMBL" id="BK015575">
    <property type="protein sequence ID" value="DAE14091.1"/>
    <property type="molecule type" value="Genomic_DNA"/>
</dbReference>
<organism evidence="1">
    <name type="scientific">Caudovirales sp. ctlwr10</name>
    <dbReference type="NCBI Taxonomy" id="2825771"/>
    <lineage>
        <taxon>Viruses</taxon>
        <taxon>Duplodnaviria</taxon>
        <taxon>Heunggongvirae</taxon>
        <taxon>Uroviricota</taxon>
        <taxon>Caudoviricetes</taxon>
    </lineage>
</organism>
<sequence>MNELKPPMLKREDYKAIKHMNREDMTKYLYRVYRRGFDAGVESTKGKVTKRSIVPPEPVQTEE</sequence>
<name>A0A8S5Q5P3_9CAUD</name>
<protein>
    <submittedName>
        <fullName evidence="1">Uncharacterized protein</fullName>
    </submittedName>
</protein>
<proteinExistence type="predicted"/>
<reference evidence="1" key="1">
    <citation type="journal article" date="2021" name="Proc. Natl. Acad. Sci. U.S.A.">
        <title>A Catalog of Tens of Thousands of Viruses from Human Metagenomes Reveals Hidden Associations with Chronic Diseases.</title>
        <authorList>
            <person name="Tisza M.J."/>
            <person name="Buck C.B."/>
        </authorList>
    </citation>
    <scope>NUCLEOTIDE SEQUENCE</scope>
    <source>
        <strain evidence="1">Ctlwr10</strain>
    </source>
</reference>
<accession>A0A8S5Q5P3</accession>